<dbReference type="AlphaFoldDB" id="A0A1Z5JKA6"/>
<comment type="caution">
    <text evidence="2">The sequence shown here is derived from an EMBL/GenBank/DDBJ whole genome shotgun (WGS) entry which is preliminary data.</text>
</comment>
<feature type="compositionally biased region" description="Basic and acidic residues" evidence="1">
    <location>
        <begin position="329"/>
        <end position="338"/>
    </location>
</feature>
<keyword evidence="3" id="KW-1185">Reference proteome</keyword>
<dbReference type="EMBL" id="BDSP01000080">
    <property type="protein sequence ID" value="GAX14445.1"/>
    <property type="molecule type" value="Genomic_DNA"/>
</dbReference>
<organism evidence="2 3">
    <name type="scientific">Fistulifera solaris</name>
    <name type="common">Oleaginous diatom</name>
    <dbReference type="NCBI Taxonomy" id="1519565"/>
    <lineage>
        <taxon>Eukaryota</taxon>
        <taxon>Sar</taxon>
        <taxon>Stramenopiles</taxon>
        <taxon>Ochrophyta</taxon>
        <taxon>Bacillariophyta</taxon>
        <taxon>Bacillariophyceae</taxon>
        <taxon>Bacillariophycidae</taxon>
        <taxon>Naviculales</taxon>
        <taxon>Naviculaceae</taxon>
        <taxon>Fistulifera</taxon>
    </lineage>
</organism>
<dbReference type="PANTHER" id="PTHR35213">
    <property type="entry name" value="RING-TYPE DOMAIN-CONTAINING PROTEIN-RELATED"/>
    <property type="match status" value="1"/>
</dbReference>
<gene>
    <name evidence="2" type="ORF">FisN_11Hh096</name>
</gene>
<dbReference type="PANTHER" id="PTHR35213:SF5">
    <property type="entry name" value="RING-TYPE DOMAIN-CONTAINING PROTEIN"/>
    <property type="match status" value="1"/>
</dbReference>
<evidence type="ECO:0000256" key="1">
    <source>
        <dbReference type="SAM" id="MobiDB-lite"/>
    </source>
</evidence>
<accession>A0A1Z5JKA6</accession>
<proteinExistence type="predicted"/>
<reference evidence="2 3" key="1">
    <citation type="journal article" date="2015" name="Plant Cell">
        <title>Oil accumulation by the oleaginous diatom Fistulifera solaris as revealed by the genome and transcriptome.</title>
        <authorList>
            <person name="Tanaka T."/>
            <person name="Maeda Y."/>
            <person name="Veluchamy A."/>
            <person name="Tanaka M."/>
            <person name="Abida H."/>
            <person name="Marechal E."/>
            <person name="Bowler C."/>
            <person name="Muto M."/>
            <person name="Sunaga Y."/>
            <person name="Tanaka M."/>
            <person name="Yoshino T."/>
            <person name="Taniguchi T."/>
            <person name="Fukuda Y."/>
            <person name="Nemoto M."/>
            <person name="Matsumoto M."/>
            <person name="Wong P.S."/>
            <person name="Aburatani S."/>
            <person name="Fujibuchi W."/>
        </authorList>
    </citation>
    <scope>NUCLEOTIDE SEQUENCE [LARGE SCALE GENOMIC DNA]</scope>
    <source>
        <strain evidence="2 3">JPCC DA0580</strain>
    </source>
</reference>
<feature type="region of interest" description="Disordered" evidence="1">
    <location>
        <begin position="329"/>
        <end position="369"/>
    </location>
</feature>
<name>A0A1Z5JKA6_FISSO</name>
<evidence type="ECO:0000313" key="2">
    <source>
        <dbReference type="EMBL" id="GAX14445.1"/>
    </source>
</evidence>
<feature type="compositionally biased region" description="Polar residues" evidence="1">
    <location>
        <begin position="14"/>
        <end position="41"/>
    </location>
</feature>
<feature type="region of interest" description="Disordered" evidence="1">
    <location>
        <begin position="1"/>
        <end position="56"/>
    </location>
</feature>
<protein>
    <submittedName>
        <fullName evidence="2">Uncharacterized protein</fullName>
    </submittedName>
</protein>
<evidence type="ECO:0000313" key="3">
    <source>
        <dbReference type="Proteomes" id="UP000198406"/>
    </source>
</evidence>
<sequence>MTEKGSPKLEGVPSTEQDNQTPDAKAQRSVSDADNVVTSSSNKDEVHGKEASTLPAALLEVNALKNEDADTKLEKETAGVSGKFAPPEQHIKMTEPSNAHEFSEGKLRAKKTEEDTSPRSNGSDDSAAALIPSQIVVTSISDTDASKLLGSERNGRLRRGKWTAEEEAYVARVIQDFNSGFLDAPAGTTLRTYLSEKLQCDPMRITKKFTGDACIGKRVFHPAVRSPNNVSTIDKAQAELLHLEKRWHRRLESQQRDSAKKLAATTAAVAGVQPQDGHLYSKKTAVVQTAAWLDRAQSLLEDPTSEAPSSDDASRSLENKMKEVQRLIHEGPEIHEKTAGLGVLSDQSDDQATATSGSDTEPADKRLRTAEDAEALVGFIRTVRAFAASGQESS</sequence>
<feature type="compositionally biased region" description="Polar residues" evidence="1">
    <location>
        <begin position="350"/>
        <end position="359"/>
    </location>
</feature>
<dbReference type="InParanoid" id="A0A1Z5JKA6"/>
<dbReference type="OrthoDB" id="206902at2759"/>
<feature type="region of interest" description="Disordered" evidence="1">
    <location>
        <begin position="68"/>
        <end position="127"/>
    </location>
</feature>
<feature type="compositionally biased region" description="Basic and acidic residues" evidence="1">
    <location>
        <begin position="68"/>
        <end position="77"/>
    </location>
</feature>
<dbReference type="Proteomes" id="UP000198406">
    <property type="component" value="Unassembled WGS sequence"/>
</dbReference>
<feature type="compositionally biased region" description="Basic and acidic residues" evidence="1">
    <location>
        <begin position="101"/>
        <end position="117"/>
    </location>
</feature>